<gene>
    <name evidence="9" type="primary">pol</name>
    <name evidence="9" type="ORF">CR513_53129</name>
</gene>
<keyword evidence="10" id="KW-1185">Reference proteome</keyword>
<evidence type="ECO:0000259" key="8">
    <source>
        <dbReference type="Pfam" id="PF17917"/>
    </source>
</evidence>
<keyword evidence="3" id="KW-0540">Nuclease</keyword>
<evidence type="ECO:0000256" key="2">
    <source>
        <dbReference type="ARBA" id="ARBA00022695"/>
    </source>
</evidence>
<comment type="caution">
    <text evidence="9">The sequence shown here is derived from an EMBL/GenBank/DDBJ whole genome shotgun (WGS) entry which is preliminary data.</text>
</comment>
<feature type="domain" description="Reverse transcriptase" evidence="7">
    <location>
        <begin position="25"/>
        <end position="174"/>
    </location>
</feature>
<dbReference type="Proteomes" id="UP000257109">
    <property type="component" value="Unassembled WGS sequence"/>
</dbReference>
<evidence type="ECO:0000256" key="1">
    <source>
        <dbReference type="ARBA" id="ARBA00022679"/>
    </source>
</evidence>
<dbReference type="OrthoDB" id="1745495at2759"/>
<dbReference type="FunFam" id="3.30.70.270:FF:000020">
    <property type="entry name" value="Transposon Tf2-6 polyprotein-like Protein"/>
    <property type="match status" value="1"/>
</dbReference>
<dbReference type="EMBL" id="QJKJ01012764">
    <property type="protein sequence ID" value="RDX67939.1"/>
    <property type="molecule type" value="Genomic_DNA"/>
</dbReference>
<evidence type="ECO:0000256" key="4">
    <source>
        <dbReference type="ARBA" id="ARBA00022759"/>
    </source>
</evidence>
<proteinExistence type="predicted"/>
<dbReference type="AlphaFoldDB" id="A0A371EPU4"/>
<dbReference type="GO" id="GO:0003964">
    <property type="term" value="F:RNA-directed DNA polymerase activity"/>
    <property type="evidence" value="ECO:0007669"/>
    <property type="project" value="UniProtKB-KW"/>
</dbReference>
<keyword evidence="1" id="KW-0808">Transferase</keyword>
<evidence type="ECO:0000313" key="9">
    <source>
        <dbReference type="EMBL" id="RDX67939.1"/>
    </source>
</evidence>
<protein>
    <submittedName>
        <fullName evidence="9">Retrovirus-related Pol polyprotein from transposon 17.6</fullName>
    </submittedName>
</protein>
<evidence type="ECO:0000313" key="10">
    <source>
        <dbReference type="Proteomes" id="UP000257109"/>
    </source>
</evidence>
<dbReference type="Pfam" id="PF17917">
    <property type="entry name" value="RT_RNaseH"/>
    <property type="match status" value="1"/>
</dbReference>
<dbReference type="GO" id="GO:0004519">
    <property type="term" value="F:endonuclease activity"/>
    <property type="evidence" value="ECO:0007669"/>
    <property type="project" value="UniProtKB-KW"/>
</dbReference>
<reference evidence="9" key="1">
    <citation type="submission" date="2018-05" db="EMBL/GenBank/DDBJ databases">
        <title>Draft genome of Mucuna pruriens seed.</title>
        <authorList>
            <person name="Nnadi N.E."/>
            <person name="Vos R."/>
            <person name="Hasami M.H."/>
            <person name="Devisetty U.K."/>
            <person name="Aguiy J.C."/>
        </authorList>
    </citation>
    <scope>NUCLEOTIDE SEQUENCE [LARGE SCALE GENOMIC DNA]</scope>
    <source>
        <strain evidence="9">JCA_2017</strain>
    </source>
</reference>
<dbReference type="InterPro" id="IPR050951">
    <property type="entry name" value="Retrovirus_Pol_polyprotein"/>
</dbReference>
<dbReference type="PANTHER" id="PTHR37984">
    <property type="entry name" value="PROTEIN CBG26694"/>
    <property type="match status" value="1"/>
</dbReference>
<dbReference type="InterPro" id="IPR043128">
    <property type="entry name" value="Rev_trsase/Diguanyl_cyclase"/>
</dbReference>
<evidence type="ECO:0000259" key="7">
    <source>
        <dbReference type="Pfam" id="PF00078"/>
    </source>
</evidence>
<accession>A0A371EPU4</accession>
<feature type="domain" description="Reverse transcriptase RNase H-like" evidence="8">
    <location>
        <begin position="264"/>
        <end position="367"/>
    </location>
</feature>
<evidence type="ECO:0000256" key="5">
    <source>
        <dbReference type="ARBA" id="ARBA00022801"/>
    </source>
</evidence>
<dbReference type="PANTHER" id="PTHR37984:SF5">
    <property type="entry name" value="PROTEIN NYNRIN-LIKE"/>
    <property type="match status" value="1"/>
</dbReference>
<evidence type="ECO:0000256" key="3">
    <source>
        <dbReference type="ARBA" id="ARBA00022722"/>
    </source>
</evidence>
<evidence type="ECO:0000256" key="6">
    <source>
        <dbReference type="ARBA" id="ARBA00022918"/>
    </source>
</evidence>
<keyword evidence="6" id="KW-0695">RNA-directed DNA polymerase</keyword>
<name>A0A371EPU4_MUCPR</name>
<keyword evidence="5" id="KW-0378">Hydrolase</keyword>
<feature type="non-terminal residue" evidence="9">
    <location>
        <position position="1"/>
    </location>
</feature>
<dbReference type="InterPro" id="IPR041373">
    <property type="entry name" value="RT_RNaseH"/>
</dbReference>
<sequence>MKQEVALKIKEEVEKQWNVANIVSIPKKDGKIRMCVDYKDLNKASPKDNFPLPHIVMLVDNTAQHAFYSFMDGFSEYNHIQMAVEDKEKTTFTTTWGKFAANDISKGYGTLFHNMMHKEVEVYMDDMIAKSRTLDQHVEDLRELFERLRKYKLGLNPAKCTFKVKTGKLLGFIIDGRGIEVDPNKVKVIRNMPAPRIETEVRGFLGRVNYIARLISQLTATCSPIFKLLRKNQKMEWNQECQEAFEKVKQYLETPPILVLVVLGKPMILYLTVLEESMGCVLGQLDASGKNEQAIHYFNKNFTDCEQRYPTLERTCCALVWTVKRLRQYMLAHTTWLIFKTNPVKYIFQKPALTGRIVCWQMALLEYDSLHKSKSHQKERPG</sequence>
<dbReference type="CDD" id="cd01647">
    <property type="entry name" value="RT_LTR"/>
    <property type="match status" value="1"/>
</dbReference>
<keyword evidence="2" id="KW-0548">Nucleotidyltransferase</keyword>
<dbReference type="InterPro" id="IPR000477">
    <property type="entry name" value="RT_dom"/>
</dbReference>
<dbReference type="SUPFAM" id="SSF56672">
    <property type="entry name" value="DNA/RNA polymerases"/>
    <property type="match status" value="1"/>
</dbReference>
<keyword evidence="4" id="KW-0255">Endonuclease</keyword>
<dbReference type="InterPro" id="IPR043502">
    <property type="entry name" value="DNA/RNA_pol_sf"/>
</dbReference>
<organism evidence="9 10">
    <name type="scientific">Mucuna pruriens</name>
    <name type="common">Velvet bean</name>
    <name type="synonym">Dolichos pruriens</name>
    <dbReference type="NCBI Taxonomy" id="157652"/>
    <lineage>
        <taxon>Eukaryota</taxon>
        <taxon>Viridiplantae</taxon>
        <taxon>Streptophyta</taxon>
        <taxon>Embryophyta</taxon>
        <taxon>Tracheophyta</taxon>
        <taxon>Spermatophyta</taxon>
        <taxon>Magnoliopsida</taxon>
        <taxon>eudicotyledons</taxon>
        <taxon>Gunneridae</taxon>
        <taxon>Pentapetalae</taxon>
        <taxon>rosids</taxon>
        <taxon>fabids</taxon>
        <taxon>Fabales</taxon>
        <taxon>Fabaceae</taxon>
        <taxon>Papilionoideae</taxon>
        <taxon>50 kb inversion clade</taxon>
        <taxon>NPAAA clade</taxon>
        <taxon>indigoferoid/millettioid clade</taxon>
        <taxon>Phaseoleae</taxon>
        <taxon>Mucuna</taxon>
    </lineage>
</organism>
<dbReference type="Pfam" id="PF00078">
    <property type="entry name" value="RVT_1"/>
    <property type="match status" value="1"/>
</dbReference>
<dbReference type="Gene3D" id="3.30.70.270">
    <property type="match status" value="2"/>
</dbReference>
<dbReference type="GO" id="GO:0016787">
    <property type="term" value="F:hydrolase activity"/>
    <property type="evidence" value="ECO:0007669"/>
    <property type="project" value="UniProtKB-KW"/>
</dbReference>
<dbReference type="Gene3D" id="3.10.10.10">
    <property type="entry name" value="HIV Type 1 Reverse Transcriptase, subunit A, domain 1"/>
    <property type="match status" value="1"/>
</dbReference>